<dbReference type="STRING" id="1249933.SAMN04489797_1532"/>
<proteinExistence type="predicted"/>
<protein>
    <submittedName>
        <fullName evidence="1">Uncharacterized protein</fullName>
    </submittedName>
</protein>
<dbReference type="EMBL" id="LT629774">
    <property type="protein sequence ID" value="SDS40542.1"/>
    <property type="molecule type" value="Genomic_DNA"/>
</dbReference>
<dbReference type="AlphaFoldDB" id="A0A1H1RXR3"/>
<keyword evidence="2" id="KW-1185">Reference proteome</keyword>
<evidence type="ECO:0000313" key="1">
    <source>
        <dbReference type="EMBL" id="SDS40542.1"/>
    </source>
</evidence>
<sequence>MDYFLIRIFNKNLHIMKKTLLSFFIVFAMLTSCDVIDELTKFDLDYQTNYSIAPTILIDTPFSLDTPDITTDSESSFENNNTHKDLIESIKLKTIKMTIESPEDGNFNFLKEIYVYINADGLEETEIANTVIHDNTNSNVIELDVLGQELKAYLKEDNFNLRIKTITDETISETHNIVVDTKFRVDAKILGV</sequence>
<dbReference type="Proteomes" id="UP000198963">
    <property type="component" value="Chromosome I"/>
</dbReference>
<accession>A0A1H1RXR3</accession>
<evidence type="ECO:0000313" key="2">
    <source>
        <dbReference type="Proteomes" id="UP000198963"/>
    </source>
</evidence>
<reference evidence="1 2" key="1">
    <citation type="submission" date="2016-10" db="EMBL/GenBank/DDBJ databases">
        <authorList>
            <person name="Varghese N."/>
            <person name="Submissions S."/>
        </authorList>
    </citation>
    <scope>NUCLEOTIDE SEQUENCE [LARGE SCALE GENOMIC DNA]</scope>
    <source>
        <strain evidence="1 2">RHA_55</strain>
    </source>
</reference>
<gene>
    <name evidence="1" type="ORF">SAMN04489797_1532</name>
</gene>
<name>A0A1H1RXR3_9FLAO</name>
<organism evidence="1 2">
    <name type="scientific">Winogradskyella sediminis</name>
    <dbReference type="NCBI Taxonomy" id="1382466"/>
    <lineage>
        <taxon>Bacteria</taxon>
        <taxon>Pseudomonadati</taxon>
        <taxon>Bacteroidota</taxon>
        <taxon>Flavobacteriia</taxon>
        <taxon>Flavobacteriales</taxon>
        <taxon>Flavobacteriaceae</taxon>
        <taxon>Winogradskyella</taxon>
    </lineage>
</organism>
<dbReference type="PROSITE" id="PS51257">
    <property type="entry name" value="PROKAR_LIPOPROTEIN"/>
    <property type="match status" value="1"/>
</dbReference>